<dbReference type="Gene3D" id="3.40.50.2000">
    <property type="entry name" value="Glycogen Phosphorylase B"/>
    <property type="match status" value="2"/>
</dbReference>
<dbReference type="PANTHER" id="PTHR46401:SF2">
    <property type="entry name" value="GLYCOSYLTRANSFERASE WBBK-RELATED"/>
    <property type="match status" value="1"/>
</dbReference>
<dbReference type="RefSeq" id="WP_230036992.1">
    <property type="nucleotide sequence ID" value="NZ_JAJJMM010000001.1"/>
</dbReference>
<reference evidence="3" key="1">
    <citation type="submission" date="2021-11" db="EMBL/GenBank/DDBJ databases">
        <title>Description of novel Flavobacterium species.</title>
        <authorList>
            <person name="Saticioglu I.B."/>
            <person name="Ay H."/>
            <person name="Altun S."/>
            <person name="Duman M."/>
        </authorList>
    </citation>
    <scope>NUCLEOTIDE SEQUENCE</scope>
    <source>
        <strain evidence="3">F-30</strain>
    </source>
</reference>
<evidence type="ECO:0000313" key="4">
    <source>
        <dbReference type="Proteomes" id="UP001430679"/>
    </source>
</evidence>
<gene>
    <name evidence="3" type="ORF">LNP81_14510</name>
</gene>
<keyword evidence="4" id="KW-1185">Reference proteome</keyword>
<evidence type="ECO:0000313" key="3">
    <source>
        <dbReference type="EMBL" id="MCC9064210.1"/>
    </source>
</evidence>
<proteinExistence type="predicted"/>
<feature type="domain" description="Glycosyl transferase family 1" evidence="2">
    <location>
        <begin position="175"/>
        <end position="297"/>
    </location>
</feature>
<dbReference type="SUPFAM" id="SSF53756">
    <property type="entry name" value="UDP-Glycosyltransferase/glycogen phosphorylase"/>
    <property type="match status" value="1"/>
</dbReference>
<accession>A0ABS8MFC7</accession>
<dbReference type="EMBL" id="JAJJMM010000001">
    <property type="protein sequence ID" value="MCC9064210.1"/>
    <property type="molecule type" value="Genomic_DNA"/>
</dbReference>
<evidence type="ECO:0000259" key="2">
    <source>
        <dbReference type="Pfam" id="PF00534"/>
    </source>
</evidence>
<name>A0ABS8MFC7_9FLAO</name>
<comment type="caution">
    <text evidence="3">The sequence shown here is derived from an EMBL/GenBank/DDBJ whole genome shotgun (WGS) entry which is preliminary data.</text>
</comment>
<keyword evidence="1" id="KW-0808">Transferase</keyword>
<dbReference type="PANTHER" id="PTHR46401">
    <property type="entry name" value="GLYCOSYLTRANSFERASE WBBK-RELATED"/>
    <property type="match status" value="1"/>
</dbReference>
<sequence length="358" mass="41525">MSQKSIFLETHNINNRASGLGTFNYELIKGLSTLDLNNFELTLNSAKPELLKDEFNDKFKYHKYSSLSRHPLFRIRKKYDLWHSVNQNIKVEPFFNTNYLLTVHDIHFVEEVSSDKSAKLHKLFEKKLERSTAITYISEFAKKHTHEHFNVPNVPEYIIYNGNPISTILDTSNFISAVSVDKPFFYSIGDFIERKNFDSIILMMKEIKNFNLIISGNNDKKYGEEIKKLIIDNGLSNQVFLTGKVSDEGKQFYMKNCTAFLFPSIREGFGLPPIEAMSFGKPVFLSDKTSLPEIGGDVSNYWTNFDPEYMKEVLFDGLTHFDNNKIEIENLLKKRAASFDWKIAAAEYFNVYKEILNK</sequence>
<evidence type="ECO:0000256" key="1">
    <source>
        <dbReference type="ARBA" id="ARBA00022679"/>
    </source>
</evidence>
<dbReference type="Pfam" id="PF00534">
    <property type="entry name" value="Glycos_transf_1"/>
    <property type="match status" value="1"/>
</dbReference>
<dbReference type="Proteomes" id="UP001430679">
    <property type="component" value="Unassembled WGS sequence"/>
</dbReference>
<organism evidence="3 4">
    <name type="scientific">Flavobacterium piscisymbiosum</name>
    <dbReference type="NCBI Taxonomy" id="2893753"/>
    <lineage>
        <taxon>Bacteria</taxon>
        <taxon>Pseudomonadati</taxon>
        <taxon>Bacteroidota</taxon>
        <taxon>Flavobacteriia</taxon>
        <taxon>Flavobacteriales</taxon>
        <taxon>Flavobacteriaceae</taxon>
        <taxon>Flavobacterium</taxon>
    </lineage>
</organism>
<protein>
    <submittedName>
        <fullName evidence="3">Glycosyltransferase family 4 protein</fullName>
    </submittedName>
</protein>
<dbReference type="CDD" id="cd03809">
    <property type="entry name" value="GT4_MtfB-like"/>
    <property type="match status" value="1"/>
</dbReference>
<dbReference type="InterPro" id="IPR001296">
    <property type="entry name" value="Glyco_trans_1"/>
</dbReference>